<gene>
    <name evidence="1" type="ORF">BDQ94DRAFT_135092</name>
</gene>
<reference evidence="1 2" key="1">
    <citation type="submission" date="2018-07" db="EMBL/GenBank/DDBJ databases">
        <title>The genomes of Aspergillus section Nigri reveals drivers in fungal speciation.</title>
        <authorList>
            <consortium name="DOE Joint Genome Institute"/>
            <person name="Vesth T.C."/>
            <person name="Nybo J."/>
            <person name="Theobald S."/>
            <person name="Brandl J."/>
            <person name="Frisvad J.C."/>
            <person name="Nielsen K.F."/>
            <person name="Lyhne E.K."/>
            <person name="Kogle M.E."/>
            <person name="Kuo A."/>
            <person name="Riley R."/>
            <person name="Clum A."/>
            <person name="Nolan M."/>
            <person name="Lipzen A."/>
            <person name="Salamov A."/>
            <person name="Henrissat B."/>
            <person name="Wiebenga A."/>
            <person name="De vries R.P."/>
            <person name="Grigoriev I.V."/>
            <person name="Mortensen U.H."/>
            <person name="Andersen M.R."/>
            <person name="Baker S.E."/>
        </authorList>
    </citation>
    <scope>NUCLEOTIDE SEQUENCE [LARGE SCALE GENOMIC DNA]</scope>
    <source>
        <strain evidence="1 2">CBS 139.54b</strain>
    </source>
</reference>
<dbReference type="EMBL" id="KZ852034">
    <property type="protein sequence ID" value="RDH37821.1"/>
    <property type="molecule type" value="Genomic_DNA"/>
</dbReference>
<evidence type="ECO:0000313" key="2">
    <source>
        <dbReference type="Proteomes" id="UP000253729"/>
    </source>
</evidence>
<protein>
    <submittedName>
        <fullName evidence="1">Uncharacterized protein</fullName>
    </submittedName>
</protein>
<dbReference type="RefSeq" id="XP_026630843.1">
    <property type="nucleotide sequence ID" value="XM_026764592.1"/>
</dbReference>
<accession>A0A3F3QF68</accession>
<keyword evidence="2" id="KW-1185">Reference proteome</keyword>
<sequence length="95" mass="10758">MGKLGCYAGATMAPDGWAPLSIIITVYYYYRYYYLVHVRPIVITFSPNHHFLRSHPSFSLNCGRCFLLSLGPITHTAGKARGQENTTIKEVQLVY</sequence>
<proteinExistence type="predicted"/>
<dbReference type="Proteomes" id="UP000253729">
    <property type="component" value="Unassembled WGS sequence"/>
</dbReference>
<evidence type="ECO:0000313" key="1">
    <source>
        <dbReference type="EMBL" id="RDH37821.1"/>
    </source>
</evidence>
<name>A0A3F3QF68_9EURO</name>
<dbReference type="GeneID" id="38132948"/>
<organism evidence="1 2">
    <name type="scientific">Aspergillus welwitschiae</name>
    <dbReference type="NCBI Taxonomy" id="1341132"/>
    <lineage>
        <taxon>Eukaryota</taxon>
        <taxon>Fungi</taxon>
        <taxon>Dikarya</taxon>
        <taxon>Ascomycota</taxon>
        <taxon>Pezizomycotina</taxon>
        <taxon>Eurotiomycetes</taxon>
        <taxon>Eurotiomycetidae</taxon>
        <taxon>Eurotiales</taxon>
        <taxon>Aspergillaceae</taxon>
        <taxon>Aspergillus</taxon>
        <taxon>Aspergillus subgen. Circumdati</taxon>
    </lineage>
</organism>
<dbReference type="AlphaFoldDB" id="A0A3F3QF68"/>